<dbReference type="Pfam" id="PF02518">
    <property type="entry name" value="HATPase_c"/>
    <property type="match status" value="1"/>
</dbReference>
<evidence type="ECO:0000256" key="6">
    <source>
        <dbReference type="PROSITE-ProRule" id="PRU00169"/>
    </source>
</evidence>
<evidence type="ECO:0000259" key="9">
    <source>
        <dbReference type="PROSITE" id="PS50110"/>
    </source>
</evidence>
<dbReference type="AlphaFoldDB" id="A0A023BNL0"/>
<comment type="catalytic activity">
    <reaction evidence="1">
        <text>ATP + protein L-histidine = ADP + protein N-phospho-L-histidine.</text>
        <dbReference type="EC" id="2.7.13.3"/>
    </reaction>
</comment>
<evidence type="ECO:0000256" key="3">
    <source>
        <dbReference type="ARBA" id="ARBA00022553"/>
    </source>
</evidence>
<dbReference type="SUPFAM" id="SSF55874">
    <property type="entry name" value="ATPase domain of HSP90 chaperone/DNA topoisomerase II/histidine kinase"/>
    <property type="match status" value="1"/>
</dbReference>
<keyword evidence="3 6" id="KW-0597">Phosphoprotein</keyword>
<dbReference type="PROSITE" id="PS50110">
    <property type="entry name" value="RESPONSE_REGULATORY"/>
    <property type="match status" value="1"/>
</dbReference>
<keyword evidence="7" id="KW-0812">Transmembrane</keyword>
<dbReference type="InterPro" id="IPR001789">
    <property type="entry name" value="Sig_transdc_resp-reg_receiver"/>
</dbReference>
<feature type="domain" description="Response regulatory" evidence="9">
    <location>
        <begin position="637"/>
        <end position="751"/>
    </location>
</feature>
<dbReference type="GO" id="GO:0000155">
    <property type="term" value="F:phosphorelay sensor kinase activity"/>
    <property type="evidence" value="ECO:0007669"/>
    <property type="project" value="InterPro"/>
</dbReference>
<keyword evidence="7" id="KW-1133">Transmembrane helix</keyword>
<organism evidence="10 11">
    <name type="scientific">Aquimarina atlantica</name>
    <dbReference type="NCBI Taxonomy" id="1317122"/>
    <lineage>
        <taxon>Bacteria</taxon>
        <taxon>Pseudomonadati</taxon>
        <taxon>Bacteroidota</taxon>
        <taxon>Flavobacteriia</taxon>
        <taxon>Flavobacteriales</taxon>
        <taxon>Flavobacteriaceae</taxon>
        <taxon>Aquimarina</taxon>
    </lineage>
</organism>
<feature type="transmembrane region" description="Helical" evidence="7">
    <location>
        <begin position="6"/>
        <end position="33"/>
    </location>
</feature>
<dbReference type="InterPro" id="IPR005467">
    <property type="entry name" value="His_kinase_dom"/>
</dbReference>
<comment type="caution">
    <text evidence="10">The sequence shown here is derived from an EMBL/GenBank/DDBJ whole genome shotgun (WGS) entry which is preliminary data.</text>
</comment>
<feature type="modified residue" description="4-aspartylphosphate" evidence="6">
    <location>
        <position position="686"/>
    </location>
</feature>
<keyword evidence="7" id="KW-0472">Membrane</keyword>
<keyword evidence="5" id="KW-0418">Kinase</keyword>
<keyword evidence="11" id="KW-1185">Reference proteome</keyword>
<dbReference type="SMART" id="SM00388">
    <property type="entry name" value="HisKA"/>
    <property type="match status" value="1"/>
</dbReference>
<evidence type="ECO:0000256" key="7">
    <source>
        <dbReference type="SAM" id="Phobius"/>
    </source>
</evidence>
<dbReference type="Pfam" id="PF00512">
    <property type="entry name" value="HisKA"/>
    <property type="match status" value="1"/>
</dbReference>
<reference evidence="10 11" key="1">
    <citation type="submission" date="2014-04" db="EMBL/GenBank/DDBJ databases">
        <title>Aquimarina sp. 22II-S11-z7 Genome Sequencing.</title>
        <authorList>
            <person name="Lai Q."/>
        </authorList>
    </citation>
    <scope>NUCLEOTIDE SEQUENCE [LARGE SCALE GENOMIC DNA]</scope>
    <source>
        <strain evidence="10 11">22II-S11-z7</strain>
    </source>
</reference>
<dbReference type="InterPro" id="IPR036890">
    <property type="entry name" value="HATPase_C_sf"/>
</dbReference>
<dbReference type="InterPro" id="IPR003661">
    <property type="entry name" value="HisK_dim/P_dom"/>
</dbReference>
<evidence type="ECO:0000256" key="5">
    <source>
        <dbReference type="ARBA" id="ARBA00022777"/>
    </source>
</evidence>
<dbReference type="InterPro" id="IPR004358">
    <property type="entry name" value="Sig_transdc_His_kin-like_C"/>
</dbReference>
<dbReference type="Gene3D" id="1.10.287.130">
    <property type="match status" value="1"/>
</dbReference>
<dbReference type="EC" id="2.7.13.3" evidence="2"/>
<dbReference type="Proteomes" id="UP000023541">
    <property type="component" value="Unassembled WGS sequence"/>
</dbReference>
<dbReference type="Gene3D" id="3.40.50.2300">
    <property type="match status" value="1"/>
</dbReference>
<dbReference type="InterPro" id="IPR011006">
    <property type="entry name" value="CheY-like_superfamily"/>
</dbReference>
<feature type="domain" description="Histidine kinase" evidence="8">
    <location>
        <begin position="393"/>
        <end position="614"/>
    </location>
</feature>
<proteinExistence type="predicted"/>
<dbReference type="SMART" id="SM00448">
    <property type="entry name" value="REC"/>
    <property type="match status" value="1"/>
</dbReference>
<evidence type="ECO:0000313" key="11">
    <source>
        <dbReference type="Proteomes" id="UP000023541"/>
    </source>
</evidence>
<dbReference type="PROSITE" id="PS50109">
    <property type="entry name" value="HIS_KIN"/>
    <property type="match status" value="1"/>
</dbReference>
<evidence type="ECO:0000256" key="1">
    <source>
        <dbReference type="ARBA" id="ARBA00000085"/>
    </source>
</evidence>
<dbReference type="Gene3D" id="3.30.565.10">
    <property type="entry name" value="Histidine kinase-like ATPase, C-terminal domain"/>
    <property type="match status" value="1"/>
</dbReference>
<sequence length="755" mass="88475">MFYIVVMVFLIIWGMCVKFFKINIIILLIFWSIDSLAQKKEMVEKSTLEIDNTIYRLIRNDSIVEARIFLDTIFNHKKSESDDEFLLSYNYNYGLIFMTSGKPNAAANYIFKAKEISKRIPGNSYESKIKVVVLRLFRETNRYKELDSLYQKYIDYNKKSKNGIIFFHHLDYIISEMNRSNFKQVISISRKVLSDLDDYDYTKMSKESIHVINDVVRNELKIYFAMALMEKGIDYEKSYRLLNETERDSLFFVQRERDEYLRLIQQYKARYFYEYDKNMDSVSYYQALSNKYQETYIKKLKRRASNADIFIYEIAKNKKDIEQLSIINEKNIQIQKSYFQVSFLTGFLLLLAIIFSVYVYRSNNHKHRINQELKEKNAELLTVDEERNQFFSIMSHELRTPIYTIQGLVEIIENTKNQKQRKEFLSTLKFSNNHLSGLVNNALEYSKFRLGNVRLNKDAFSLDEMLTNICNSFSYQLRKSNTKLHINIAEGVETNVLDDRLKLSQIFINLISNAIKFTTDGNIWIELVQIASFENMIRLRFTVRDDGIGIKKELISDVFDGFKGIHHIDKHKGGSGLGLYIVKRFIEDLYKSSIVVESEEGKGTSFSFEIEMERNLKNTKVPIVNDEDYANVLDGYNMLVVDDNTINLMITKKILESAGAICTTVDNGFDAVLLTQKNDYDVVFMDIHMPEQDGFETTQKIREFNKDVIIMALTAVDLERVITKVHQSGMDGIVAKPYKRSDLFQKILSFSLKKD</sequence>
<dbReference type="CDD" id="cd00082">
    <property type="entry name" value="HisKA"/>
    <property type="match status" value="1"/>
</dbReference>
<dbReference type="eggNOG" id="COG2205">
    <property type="taxonomic scope" value="Bacteria"/>
</dbReference>
<gene>
    <name evidence="10" type="ORF">ATO12_06985</name>
</gene>
<dbReference type="PRINTS" id="PR00344">
    <property type="entry name" value="BCTRLSENSOR"/>
</dbReference>
<dbReference type="PANTHER" id="PTHR43047:SF64">
    <property type="entry name" value="HISTIDINE KINASE CONTAINING CHEY-HOMOLOGOUS RECEIVER DOMAIN AND PAS DOMAIN-RELATED"/>
    <property type="match status" value="1"/>
</dbReference>
<protein>
    <recommendedName>
        <fullName evidence="2">histidine kinase</fullName>
        <ecNumber evidence="2">2.7.13.3</ecNumber>
    </recommendedName>
</protein>
<evidence type="ECO:0000256" key="4">
    <source>
        <dbReference type="ARBA" id="ARBA00022679"/>
    </source>
</evidence>
<dbReference type="SMART" id="SM00387">
    <property type="entry name" value="HATPase_c"/>
    <property type="match status" value="1"/>
</dbReference>
<dbReference type="SUPFAM" id="SSF52172">
    <property type="entry name" value="CheY-like"/>
    <property type="match status" value="1"/>
</dbReference>
<evidence type="ECO:0000313" key="10">
    <source>
        <dbReference type="EMBL" id="EZH71546.1"/>
    </source>
</evidence>
<name>A0A023BNL0_9FLAO</name>
<evidence type="ECO:0000259" key="8">
    <source>
        <dbReference type="PROSITE" id="PS50109"/>
    </source>
</evidence>
<feature type="transmembrane region" description="Helical" evidence="7">
    <location>
        <begin position="338"/>
        <end position="360"/>
    </location>
</feature>
<dbReference type="InterPro" id="IPR036097">
    <property type="entry name" value="HisK_dim/P_sf"/>
</dbReference>
<dbReference type="PANTHER" id="PTHR43047">
    <property type="entry name" value="TWO-COMPONENT HISTIDINE PROTEIN KINASE"/>
    <property type="match status" value="1"/>
</dbReference>
<dbReference type="Pfam" id="PF00072">
    <property type="entry name" value="Response_reg"/>
    <property type="match status" value="1"/>
</dbReference>
<dbReference type="CDD" id="cd17546">
    <property type="entry name" value="REC_hyHK_CKI1_RcsC-like"/>
    <property type="match status" value="1"/>
</dbReference>
<evidence type="ECO:0000256" key="2">
    <source>
        <dbReference type="ARBA" id="ARBA00012438"/>
    </source>
</evidence>
<accession>A0A023BNL0</accession>
<dbReference type="EMBL" id="AQRA01000014">
    <property type="protein sequence ID" value="EZH71546.1"/>
    <property type="molecule type" value="Genomic_DNA"/>
</dbReference>
<dbReference type="SUPFAM" id="SSF47384">
    <property type="entry name" value="Homodimeric domain of signal transducing histidine kinase"/>
    <property type="match status" value="1"/>
</dbReference>
<dbReference type="STRING" id="1317122.ATO12_06985"/>
<dbReference type="InterPro" id="IPR003594">
    <property type="entry name" value="HATPase_dom"/>
</dbReference>
<keyword evidence="4" id="KW-0808">Transferase</keyword>